<name>A0A2X0QU89_9PROT</name>
<evidence type="ECO:0000313" key="1">
    <source>
        <dbReference type="EMBL" id="SPS05138.1"/>
    </source>
</evidence>
<sequence length="737" mass="80997">MPESPIFMRLTPAISTERTLPGKPAPVVTLRSTPAAGTLHAVAAQPTARVLSIKTKERKTEPSVPLELSNPAMAKKIGKIQFSSLDLIAPALEGDTRDKLTVPVSPIAEPADTTIFEDPADPAIKYYLPRYRVRIHSGHYEIGFNAMPEGTWRLNIGLEPYPAPELGLGIQGVFELPHDIAVFFRYAAGPSHTIGRTVNFSEIIKEDKGLKVAVILTVPERDALLFALQTPAALPALVTRRAIRLAIPIANPGTQPNAPGRVRDHRSLAQNAALAARFIRIRPNPQPQPKPAGRYSTVQRALDDMTDPEPFVLDPLLHPYLYESAAAGGRSGEAEFRRVILAYPKDTPDARFYTYLQDMVEPWIFYYLPDRFKLSRREQLPFLPQMVVRLGTADGEIEKTMVTIDYLAEPWLNTARLKAAGLSLQSEIPVTARQSNAELRPLQAKASLRMWLPGPGGAALVEQKDVTVDLANGFVHSLTLPLDSFRQLYAAAYSSDATSLFSGEMQVETGLSTPESIHVGIRFSDTQGEILTFEEQPFDSGDTIAVKMLNGTESPLHIDSLPVSVRRGETEVPATIEGLTFVPALELESGTEVRFFVRPQGTLPGDGTLDAVFDTSGVKIRPDPEKILPLISDTSVPAEYERQIEVMTVPELLGEADDPASIILINVEFKGGNSLKLSRSQLSGIVQVRLPLMDLLLNRDVQGKYHYRQQIIRRNGTQTADTTWREADFGILVVPGL</sequence>
<organism evidence="1">
    <name type="scientific">Candidatus Nitrotoga fabula</name>
    <dbReference type="NCBI Taxonomy" id="2182327"/>
    <lineage>
        <taxon>Bacteria</taxon>
        <taxon>Pseudomonadati</taxon>
        <taxon>Pseudomonadota</taxon>
        <taxon>Betaproteobacteria</taxon>
        <taxon>Nitrosomonadales</taxon>
        <taxon>Gallionellaceae</taxon>
        <taxon>Candidatus Nitrotoga</taxon>
    </lineage>
</organism>
<proteinExistence type="predicted"/>
<accession>A0A2X0QU89</accession>
<dbReference type="AlphaFoldDB" id="A0A2X0QU89"/>
<reference evidence="1" key="1">
    <citation type="submission" date="2018-05" db="EMBL/GenBank/DDBJ databases">
        <authorList>
            <person name="Lanie J.A."/>
            <person name="Ng W.-L."/>
            <person name="Kazmierczak K.M."/>
            <person name="Andrzejewski T.M."/>
            <person name="Davidsen T.M."/>
            <person name="Wayne K.J."/>
            <person name="Tettelin H."/>
            <person name="Glass J.I."/>
            <person name="Rusch D."/>
            <person name="Podicherti R."/>
            <person name="Tsui H.-C.T."/>
            <person name="Winkler M.E."/>
        </authorList>
    </citation>
    <scope>NUCLEOTIDE SEQUENCE</scope>
    <source>
        <strain evidence="1">KNB</strain>
    </source>
</reference>
<dbReference type="EMBL" id="LS423452">
    <property type="protein sequence ID" value="SPS05138.1"/>
    <property type="molecule type" value="Genomic_DNA"/>
</dbReference>
<gene>
    <name evidence="1" type="ORF">NITFAB_0727</name>
</gene>
<protein>
    <submittedName>
        <fullName evidence="1">Uncharacterized protein</fullName>
    </submittedName>
</protein>